<proteinExistence type="predicted"/>
<evidence type="ECO:0000313" key="2">
    <source>
        <dbReference type="EMBL" id="MBB4865307.1"/>
    </source>
</evidence>
<keyword evidence="1" id="KW-1133">Transmembrane helix</keyword>
<dbReference type="AlphaFoldDB" id="A0A7W7KM27"/>
<protein>
    <submittedName>
        <fullName evidence="2">Uncharacterized protein</fullName>
    </submittedName>
</protein>
<accession>A0A7W7KM27</accession>
<feature type="transmembrane region" description="Helical" evidence="1">
    <location>
        <begin position="88"/>
        <end position="107"/>
    </location>
</feature>
<evidence type="ECO:0000256" key="1">
    <source>
        <dbReference type="SAM" id="Phobius"/>
    </source>
</evidence>
<gene>
    <name evidence="2" type="ORF">HNP46_004188</name>
</gene>
<dbReference type="RefSeq" id="WP_184592644.1">
    <property type="nucleotide sequence ID" value="NZ_JACHLI010000018.1"/>
</dbReference>
<dbReference type="Proteomes" id="UP000566995">
    <property type="component" value="Unassembled WGS sequence"/>
</dbReference>
<comment type="caution">
    <text evidence="2">The sequence shown here is derived from an EMBL/GenBank/DDBJ whole genome shotgun (WGS) entry which is preliminary data.</text>
</comment>
<name>A0A7W7KM27_PSENT</name>
<reference evidence="2 3" key="1">
    <citation type="submission" date="2020-08" db="EMBL/GenBank/DDBJ databases">
        <title>Functional genomics of gut bacteria from endangered species of beetles.</title>
        <authorList>
            <person name="Carlos-Shanley C."/>
        </authorList>
    </citation>
    <scope>NUCLEOTIDE SEQUENCE [LARGE SCALE GENOMIC DNA]</scope>
    <source>
        <strain evidence="2 3">S00179</strain>
    </source>
</reference>
<dbReference type="EMBL" id="JACHLI010000018">
    <property type="protein sequence ID" value="MBB4865307.1"/>
    <property type="molecule type" value="Genomic_DNA"/>
</dbReference>
<keyword evidence="1" id="KW-0812">Transmembrane</keyword>
<organism evidence="2 3">
    <name type="scientific">Pseudomonas nitroreducens</name>
    <dbReference type="NCBI Taxonomy" id="46680"/>
    <lineage>
        <taxon>Bacteria</taxon>
        <taxon>Pseudomonadati</taxon>
        <taxon>Pseudomonadota</taxon>
        <taxon>Gammaproteobacteria</taxon>
        <taxon>Pseudomonadales</taxon>
        <taxon>Pseudomonadaceae</taxon>
        <taxon>Pseudomonas</taxon>
    </lineage>
</organism>
<feature type="transmembrane region" description="Helical" evidence="1">
    <location>
        <begin position="24"/>
        <end position="46"/>
    </location>
</feature>
<sequence length="129" mass="13829">MATPCTLQTLRAGLKPWLCNEFKVGVYLLLLGTGVLAGIYLGSYYIGLASGRCDWIGNEAMMRLTGGAAPTNVFKATLYQYSTCALPGIIYIAVFLAVFAFGSIIVFSSFKSICKHGATQLKKEIASAE</sequence>
<keyword evidence="1" id="KW-0472">Membrane</keyword>
<evidence type="ECO:0000313" key="3">
    <source>
        <dbReference type="Proteomes" id="UP000566995"/>
    </source>
</evidence>